<accession>A0A1B6DFU6</accession>
<dbReference type="PANTHER" id="PTHR44675:SF1">
    <property type="entry name" value="P21-ACTIVATED PROTEIN KINASE-INTERACTING PROTEIN 1"/>
    <property type="match status" value="1"/>
</dbReference>
<dbReference type="AlphaFoldDB" id="A0A1B6DFU6"/>
<proteinExistence type="predicted"/>
<evidence type="ECO:0000256" key="2">
    <source>
        <dbReference type="PROSITE-ProRule" id="PRU00221"/>
    </source>
</evidence>
<keyword evidence="2" id="KW-0853">WD repeat</keyword>
<dbReference type="Pfam" id="PF00400">
    <property type="entry name" value="WD40"/>
    <property type="match status" value="2"/>
</dbReference>
<dbReference type="SUPFAM" id="SSF50978">
    <property type="entry name" value="WD40 repeat-like"/>
    <property type="match status" value="1"/>
</dbReference>
<dbReference type="InterPro" id="IPR001680">
    <property type="entry name" value="WD40_rpt"/>
</dbReference>
<evidence type="ECO:0000313" key="3">
    <source>
        <dbReference type="EMBL" id="JAS24520.1"/>
    </source>
</evidence>
<evidence type="ECO:0000256" key="1">
    <source>
        <dbReference type="ARBA" id="ARBA00045213"/>
    </source>
</evidence>
<dbReference type="PROSITE" id="PS50082">
    <property type="entry name" value="WD_REPEATS_2"/>
    <property type="match status" value="2"/>
</dbReference>
<protein>
    <submittedName>
        <fullName evidence="3">Uncharacterized protein</fullName>
    </submittedName>
</protein>
<dbReference type="InterPro" id="IPR036322">
    <property type="entry name" value="WD40_repeat_dom_sf"/>
</dbReference>
<dbReference type="EMBL" id="GEDC01012778">
    <property type="protein sequence ID" value="JAS24520.1"/>
    <property type="molecule type" value="Transcribed_RNA"/>
</dbReference>
<dbReference type="Gene3D" id="2.130.10.10">
    <property type="entry name" value="YVTN repeat-like/Quinoprotein amine dehydrogenase"/>
    <property type="match status" value="1"/>
</dbReference>
<sequence>MNSNYLFEVIVGTYEEYVLGYQLVLKENGDLELVQSFATHSHRASVRSLATKGKLLVSGSVDEMINIYDMEQRKEIGAIMENSGTITCLCFTPDGSHLVVASEDGSIKFFRVGSWQIEKDFTTAHKGTGIEYKKAFKH</sequence>
<comment type="function">
    <text evidence="1">Negatively regulates the PAK1 kinase. PAK1 is a member of the PAK kinase family, which has been shown to play a positive role in the regulation of signaling pathways involving MAPK8 and RELA. PAK1 exists as an inactive homodimer, which is activated by binding of small GTPases such as CDC42 to an N-terminal regulatory domain. PAK1IP1 also binds to the N-terminus of PAK1, and inhibits the specific activation of PAK1 by CDC42. May be involved in ribosomal large subunit assembly.</text>
</comment>
<reference evidence="3" key="1">
    <citation type="submission" date="2015-12" db="EMBL/GenBank/DDBJ databases">
        <title>De novo transcriptome assembly of four potential Pierce s Disease insect vectors from Arizona vineyards.</title>
        <authorList>
            <person name="Tassone E.E."/>
        </authorList>
    </citation>
    <scope>NUCLEOTIDE SEQUENCE</scope>
</reference>
<dbReference type="PANTHER" id="PTHR44675">
    <property type="entry name" value="PAK1 INTERACTING PROTEIN 1"/>
    <property type="match status" value="1"/>
</dbReference>
<dbReference type="InterPro" id="IPR051959">
    <property type="entry name" value="PAK1-Kinase_Regulator"/>
</dbReference>
<dbReference type="InterPro" id="IPR015943">
    <property type="entry name" value="WD40/YVTN_repeat-like_dom_sf"/>
</dbReference>
<name>A0A1B6DFU6_9HEMI</name>
<organism evidence="3">
    <name type="scientific">Clastoptera arizonana</name>
    <name type="common">Arizona spittle bug</name>
    <dbReference type="NCBI Taxonomy" id="38151"/>
    <lineage>
        <taxon>Eukaryota</taxon>
        <taxon>Metazoa</taxon>
        <taxon>Ecdysozoa</taxon>
        <taxon>Arthropoda</taxon>
        <taxon>Hexapoda</taxon>
        <taxon>Insecta</taxon>
        <taxon>Pterygota</taxon>
        <taxon>Neoptera</taxon>
        <taxon>Paraneoptera</taxon>
        <taxon>Hemiptera</taxon>
        <taxon>Auchenorrhyncha</taxon>
        <taxon>Cercopoidea</taxon>
        <taxon>Clastopteridae</taxon>
        <taxon>Clastoptera</taxon>
    </lineage>
</organism>
<feature type="repeat" description="WD" evidence="2">
    <location>
        <begin position="37"/>
        <end position="78"/>
    </location>
</feature>
<gene>
    <name evidence="3" type="ORF">g.26714</name>
</gene>
<feature type="repeat" description="WD" evidence="2">
    <location>
        <begin position="79"/>
        <end position="112"/>
    </location>
</feature>
<dbReference type="SMART" id="SM00320">
    <property type="entry name" value="WD40"/>
    <property type="match status" value="2"/>
</dbReference>